<dbReference type="InterPro" id="IPR011009">
    <property type="entry name" value="Kinase-like_dom_sf"/>
</dbReference>
<evidence type="ECO:0000259" key="12">
    <source>
        <dbReference type="PROSITE" id="PS50081"/>
    </source>
</evidence>
<reference evidence="13" key="1">
    <citation type="submission" date="2021-02" db="EMBL/GenBank/DDBJ databases">
        <authorList>
            <person name="Nowell W R."/>
        </authorList>
    </citation>
    <scope>NUCLEOTIDE SEQUENCE</scope>
</reference>
<keyword evidence="16" id="KW-1185">Reference proteome</keyword>
<evidence type="ECO:0000313" key="15">
    <source>
        <dbReference type="Proteomes" id="UP000663842"/>
    </source>
</evidence>
<keyword evidence="9 10" id="KW-0067">ATP-binding</keyword>
<dbReference type="InterPro" id="IPR045270">
    <property type="entry name" value="STKc_AGC"/>
</dbReference>
<dbReference type="PANTHER" id="PTHR24351">
    <property type="entry name" value="RIBOSOMAL PROTEIN S6 KINASE"/>
    <property type="match status" value="1"/>
</dbReference>
<dbReference type="PROSITE" id="PS50011">
    <property type="entry name" value="PROTEIN_KINASE_DOM"/>
    <property type="match status" value="1"/>
</dbReference>
<dbReference type="Pfam" id="PF00069">
    <property type="entry name" value="Pkinase"/>
    <property type="match status" value="1"/>
</dbReference>
<dbReference type="EMBL" id="CAJOBF010000024">
    <property type="protein sequence ID" value="CAF3726881.1"/>
    <property type="molecule type" value="Genomic_DNA"/>
</dbReference>
<evidence type="ECO:0000256" key="4">
    <source>
        <dbReference type="ARBA" id="ARBA00022679"/>
    </source>
</evidence>
<comment type="caution">
    <text evidence="13">The sequence shown here is derived from an EMBL/GenBank/DDBJ whole genome shotgun (WGS) entry which is preliminary data.</text>
</comment>
<dbReference type="SUPFAM" id="SSF56112">
    <property type="entry name" value="Protein kinase-like (PK-like)"/>
    <property type="match status" value="1"/>
</dbReference>
<dbReference type="Gene3D" id="3.30.60.20">
    <property type="match status" value="1"/>
</dbReference>
<evidence type="ECO:0000256" key="8">
    <source>
        <dbReference type="ARBA" id="ARBA00022833"/>
    </source>
</evidence>
<accession>A0A818WLZ9</accession>
<keyword evidence="6 10" id="KW-0547">Nucleotide-binding</keyword>
<evidence type="ECO:0000256" key="7">
    <source>
        <dbReference type="ARBA" id="ARBA00022777"/>
    </source>
</evidence>
<evidence type="ECO:0000256" key="1">
    <source>
        <dbReference type="ARBA" id="ARBA00005490"/>
    </source>
</evidence>
<comment type="similarity">
    <text evidence="1">Belongs to the protein kinase superfamily. AGC Ser/Thr protein kinase family. PKC subfamily.</text>
</comment>
<dbReference type="Gene3D" id="3.30.200.20">
    <property type="entry name" value="Phosphorylase Kinase, domain 1"/>
    <property type="match status" value="1"/>
</dbReference>
<proteinExistence type="inferred from homology"/>
<dbReference type="PROSITE" id="PS00107">
    <property type="entry name" value="PROTEIN_KINASE_ATP"/>
    <property type="match status" value="1"/>
</dbReference>
<dbReference type="AlphaFoldDB" id="A0A818WLZ9"/>
<dbReference type="EMBL" id="CAJOBG010000008">
    <property type="protein sequence ID" value="CAF3734167.1"/>
    <property type="molecule type" value="Genomic_DNA"/>
</dbReference>
<name>A0A818WLZ9_9BILA</name>
<keyword evidence="4" id="KW-0808">Transferase</keyword>
<evidence type="ECO:0000313" key="16">
    <source>
        <dbReference type="Proteomes" id="UP000663866"/>
    </source>
</evidence>
<gene>
    <name evidence="14" type="ORF">OVN521_LOCUS166</name>
    <name evidence="13" type="ORF">UXM345_LOCUS570</name>
</gene>
<feature type="domain" description="Phorbol-ester/DAG-type" evidence="12">
    <location>
        <begin position="183"/>
        <end position="233"/>
    </location>
</feature>
<keyword evidence="8" id="KW-0862">Zinc</keyword>
<dbReference type="Proteomes" id="UP000663842">
    <property type="component" value="Unassembled WGS sequence"/>
</dbReference>
<evidence type="ECO:0000256" key="2">
    <source>
        <dbReference type="ARBA" id="ARBA00012429"/>
    </source>
</evidence>
<evidence type="ECO:0000256" key="5">
    <source>
        <dbReference type="ARBA" id="ARBA00022723"/>
    </source>
</evidence>
<evidence type="ECO:0000256" key="9">
    <source>
        <dbReference type="ARBA" id="ARBA00022840"/>
    </source>
</evidence>
<dbReference type="Gene3D" id="1.10.510.10">
    <property type="entry name" value="Transferase(Phosphotransferase) domain 1"/>
    <property type="match status" value="1"/>
</dbReference>
<keyword evidence="7" id="KW-0418">Kinase</keyword>
<dbReference type="PROSITE" id="PS00479">
    <property type="entry name" value="ZF_DAG_PE_1"/>
    <property type="match status" value="1"/>
</dbReference>
<dbReference type="InterPro" id="IPR002219">
    <property type="entry name" value="PKC_DAG/PE"/>
</dbReference>
<dbReference type="InterPro" id="IPR046349">
    <property type="entry name" value="C1-like_sf"/>
</dbReference>
<evidence type="ECO:0000313" key="13">
    <source>
        <dbReference type="EMBL" id="CAF3726881.1"/>
    </source>
</evidence>
<dbReference type="Pfam" id="PF00130">
    <property type="entry name" value="C1_1"/>
    <property type="match status" value="1"/>
</dbReference>
<dbReference type="SUPFAM" id="SSF57889">
    <property type="entry name" value="Cysteine-rich domain"/>
    <property type="match status" value="1"/>
</dbReference>
<keyword evidence="3" id="KW-0723">Serine/threonine-protein kinase</keyword>
<dbReference type="CDD" id="cd05123">
    <property type="entry name" value="STKc_AGC"/>
    <property type="match status" value="1"/>
</dbReference>
<dbReference type="InterPro" id="IPR000719">
    <property type="entry name" value="Prot_kinase_dom"/>
</dbReference>
<evidence type="ECO:0000256" key="3">
    <source>
        <dbReference type="ARBA" id="ARBA00022527"/>
    </source>
</evidence>
<dbReference type="Proteomes" id="UP000663866">
    <property type="component" value="Unassembled WGS sequence"/>
</dbReference>
<evidence type="ECO:0000256" key="10">
    <source>
        <dbReference type="PROSITE-ProRule" id="PRU10141"/>
    </source>
</evidence>
<feature type="binding site" evidence="10">
    <location>
        <position position="389"/>
    </location>
    <ligand>
        <name>ATP</name>
        <dbReference type="ChEBI" id="CHEBI:30616"/>
    </ligand>
</feature>
<keyword evidence="5" id="KW-0479">Metal-binding</keyword>
<dbReference type="InterPro" id="IPR017441">
    <property type="entry name" value="Protein_kinase_ATP_BS"/>
</dbReference>
<dbReference type="PROSITE" id="PS50081">
    <property type="entry name" value="ZF_DAG_PE_2"/>
    <property type="match status" value="1"/>
</dbReference>
<evidence type="ECO:0000259" key="11">
    <source>
        <dbReference type="PROSITE" id="PS50011"/>
    </source>
</evidence>
<dbReference type="GO" id="GO:0005524">
    <property type="term" value="F:ATP binding"/>
    <property type="evidence" value="ECO:0007669"/>
    <property type="project" value="UniProtKB-UniRule"/>
</dbReference>
<protein>
    <recommendedName>
        <fullName evidence="2">protein kinase C</fullName>
        <ecNumber evidence="2">2.7.11.13</ecNumber>
    </recommendedName>
</protein>
<evidence type="ECO:0000256" key="6">
    <source>
        <dbReference type="ARBA" id="ARBA00022741"/>
    </source>
</evidence>
<dbReference type="EC" id="2.7.11.13" evidence="2"/>
<organism evidence="13 15">
    <name type="scientific">Rotaria magnacalcarata</name>
    <dbReference type="NCBI Taxonomy" id="392030"/>
    <lineage>
        <taxon>Eukaryota</taxon>
        <taxon>Metazoa</taxon>
        <taxon>Spiralia</taxon>
        <taxon>Gnathifera</taxon>
        <taxon>Rotifera</taxon>
        <taxon>Eurotatoria</taxon>
        <taxon>Bdelloidea</taxon>
        <taxon>Philodinida</taxon>
        <taxon>Philodinidae</taxon>
        <taxon>Rotaria</taxon>
    </lineage>
</organism>
<dbReference type="GO" id="GO:0004697">
    <property type="term" value="F:diacylglycerol-dependent serine/threonine kinase activity"/>
    <property type="evidence" value="ECO:0007669"/>
    <property type="project" value="UniProtKB-EC"/>
</dbReference>
<dbReference type="GO" id="GO:0046872">
    <property type="term" value="F:metal ion binding"/>
    <property type="evidence" value="ECO:0007669"/>
    <property type="project" value="UniProtKB-KW"/>
</dbReference>
<feature type="domain" description="Protein kinase" evidence="11">
    <location>
        <begin position="360"/>
        <end position="627"/>
    </location>
</feature>
<evidence type="ECO:0000313" key="14">
    <source>
        <dbReference type="EMBL" id="CAF3734167.1"/>
    </source>
</evidence>
<sequence length="656" mass="75190">MEDNETLQITIDTFKNSSKRNLENTLLYIKKLIGSSTNEEFLTVKINNIHIVELEKRKICFFYFIKFAPCTGGKIQLQPSESATTFIVSLHETFDWNINEGNYCQIVCLTLKSEIIADVILWFDHLWSLIADPNQYKEVQWASSISISLLLEGEYNFEFRFQRIGNSKSFNFLKKASPQIIQGHLMKLKQFNHPVHCALCDRFLWGLYYQGFQCFHCALVTHKKCCHDISFWCKKSMFPEPPSIDPPWTNDNSHTFESYEAVFAIALITGNHSHCNHCGSQIFRNALQCTKSCRKSNDPPPSISSIEPPILIKDQSPLSIPSKPTQLSTTSSTNFSTFDPLPGFTLENQRRISLPKFSDFEYVGRLGSGGYAQVYCVQHILSKQYFAIKVADGTNEQARQQLEVEKQILFRYSYGNSYMVKAYCAFHQGSNLFLVMELVQGGTLFHKIQTKRMNEDEIRFYVAQLICVLQYLHSKNIVYRDLKLEHAIVNSTGSIRLIDYGLGRLLKTSDDTCHTFCGTYSYMAPEVRRLKTGTLNDGYSYPIDFWALGVMFIEMLHSKQIDVHSQIFENNDEETNEPESVAQILQLPSHTSAEARACVSGLLENDPEKRLGSPNSPHGSIREHPFFKIGHQINWQEIEFDSFKPVDHVSTVSKKK</sequence>